<feature type="transmembrane region" description="Helical" evidence="1">
    <location>
        <begin position="71"/>
        <end position="88"/>
    </location>
</feature>
<evidence type="ECO:0000313" key="2">
    <source>
        <dbReference type="Proteomes" id="UP000515160"/>
    </source>
</evidence>
<proteinExistence type="predicted"/>
<feature type="transmembrane region" description="Helical" evidence="1">
    <location>
        <begin position="38"/>
        <end position="59"/>
    </location>
</feature>
<keyword evidence="1" id="KW-0472">Membrane</keyword>
<organism evidence="2 3">
    <name type="scientific">Drosophila albomicans</name>
    <name type="common">Fruit fly</name>
    <dbReference type="NCBI Taxonomy" id="7291"/>
    <lineage>
        <taxon>Eukaryota</taxon>
        <taxon>Metazoa</taxon>
        <taxon>Ecdysozoa</taxon>
        <taxon>Arthropoda</taxon>
        <taxon>Hexapoda</taxon>
        <taxon>Insecta</taxon>
        <taxon>Pterygota</taxon>
        <taxon>Neoptera</taxon>
        <taxon>Endopterygota</taxon>
        <taxon>Diptera</taxon>
        <taxon>Brachycera</taxon>
        <taxon>Muscomorpha</taxon>
        <taxon>Ephydroidea</taxon>
        <taxon>Drosophilidae</taxon>
        <taxon>Drosophila</taxon>
    </lineage>
</organism>
<dbReference type="GeneID" id="127564977"/>
<dbReference type="AlphaFoldDB" id="A0A6P8X704"/>
<feature type="transmembrane region" description="Helical" evidence="1">
    <location>
        <begin position="94"/>
        <end position="119"/>
    </location>
</feature>
<keyword evidence="1" id="KW-1133">Transmembrane helix</keyword>
<sequence length="222" mass="24889">MAENSSNIKKCANLTAQISVAYSIICMGIEFITAWDSFTGVGMLMTILYFTNMLINWIIGIDNIKFEKIHLIYWFGFTLFLLIIRLACTDYSNLSIGILVFTIFVNVYMLFVLLVILLLSNKMNYSTTDIGSSVTSNHNNLHNDSDSGGFSSSRNINNDSYIAFGIAPTLNDLNNDSQNDFGTSPNFTDLNYESHNMARSADINIIYNVNDPPPSYDDVMNL</sequence>
<protein>
    <submittedName>
        <fullName evidence="3">Uncharacterized protein LOC127564977</fullName>
    </submittedName>
</protein>
<evidence type="ECO:0000313" key="3">
    <source>
        <dbReference type="RefSeq" id="XP_034107055.1"/>
    </source>
</evidence>
<feature type="transmembrane region" description="Helical" evidence="1">
    <location>
        <begin position="12"/>
        <end position="32"/>
    </location>
</feature>
<reference evidence="3" key="1">
    <citation type="submission" date="2025-08" db="UniProtKB">
        <authorList>
            <consortium name="RefSeq"/>
        </authorList>
    </citation>
    <scope>IDENTIFICATION</scope>
    <source>
        <strain evidence="3">15112-1751.03</strain>
        <tissue evidence="3">Whole Adult</tissue>
    </source>
</reference>
<accession>A0A6P8X704</accession>
<name>A0A6P8X704_DROAB</name>
<keyword evidence="1" id="KW-0812">Transmembrane</keyword>
<dbReference type="Proteomes" id="UP000515160">
    <property type="component" value="Chromosome 3"/>
</dbReference>
<evidence type="ECO:0000256" key="1">
    <source>
        <dbReference type="SAM" id="Phobius"/>
    </source>
</evidence>
<gene>
    <name evidence="3" type="primary">LOC127564977</name>
</gene>
<dbReference type="RefSeq" id="XP_034107055.1">
    <property type="nucleotide sequence ID" value="XM_034251164.2"/>
</dbReference>
<keyword evidence="2" id="KW-1185">Reference proteome</keyword>